<dbReference type="Proteomes" id="UP001374584">
    <property type="component" value="Unassembled WGS sequence"/>
</dbReference>
<feature type="compositionally biased region" description="Polar residues" evidence="2">
    <location>
        <begin position="1175"/>
        <end position="1184"/>
    </location>
</feature>
<reference evidence="4 5" key="1">
    <citation type="submission" date="2024-01" db="EMBL/GenBank/DDBJ databases">
        <title>The genomes of 5 underutilized Papilionoideae crops provide insights into root nodulation and disease resistanc.</title>
        <authorList>
            <person name="Jiang F."/>
        </authorList>
    </citation>
    <scope>NUCLEOTIDE SEQUENCE [LARGE SCALE GENOMIC DNA]</scope>
    <source>
        <strain evidence="4">JINMINGXINNONG_FW02</strain>
        <tissue evidence="4">Leaves</tissue>
    </source>
</reference>
<feature type="compositionally biased region" description="Polar residues" evidence="2">
    <location>
        <begin position="975"/>
        <end position="984"/>
    </location>
</feature>
<dbReference type="Pfam" id="PF05641">
    <property type="entry name" value="Agenet"/>
    <property type="match status" value="1"/>
</dbReference>
<feature type="coiled-coil region" evidence="1">
    <location>
        <begin position="762"/>
        <end position="796"/>
    </location>
</feature>
<organism evidence="4 5">
    <name type="scientific">Phaseolus coccineus</name>
    <name type="common">Scarlet runner bean</name>
    <name type="synonym">Phaseolus multiflorus</name>
    <dbReference type="NCBI Taxonomy" id="3886"/>
    <lineage>
        <taxon>Eukaryota</taxon>
        <taxon>Viridiplantae</taxon>
        <taxon>Streptophyta</taxon>
        <taxon>Embryophyta</taxon>
        <taxon>Tracheophyta</taxon>
        <taxon>Spermatophyta</taxon>
        <taxon>Magnoliopsida</taxon>
        <taxon>eudicotyledons</taxon>
        <taxon>Gunneridae</taxon>
        <taxon>Pentapetalae</taxon>
        <taxon>rosids</taxon>
        <taxon>fabids</taxon>
        <taxon>Fabales</taxon>
        <taxon>Fabaceae</taxon>
        <taxon>Papilionoideae</taxon>
        <taxon>50 kb inversion clade</taxon>
        <taxon>NPAAA clade</taxon>
        <taxon>indigoferoid/millettioid clade</taxon>
        <taxon>Phaseoleae</taxon>
        <taxon>Phaseolus</taxon>
    </lineage>
</organism>
<feature type="compositionally biased region" description="Polar residues" evidence="2">
    <location>
        <begin position="1069"/>
        <end position="1084"/>
    </location>
</feature>
<feature type="region of interest" description="Disordered" evidence="2">
    <location>
        <begin position="1042"/>
        <end position="1104"/>
    </location>
</feature>
<feature type="compositionally biased region" description="Polar residues" evidence="2">
    <location>
        <begin position="2215"/>
        <end position="2226"/>
    </location>
</feature>
<feature type="region of interest" description="Disordered" evidence="2">
    <location>
        <begin position="590"/>
        <end position="613"/>
    </location>
</feature>
<proteinExistence type="predicted"/>
<protein>
    <recommendedName>
        <fullName evidence="3">Agenet domain-containing protein</fullName>
    </recommendedName>
</protein>
<dbReference type="EMBL" id="JAYMYR010000008">
    <property type="protein sequence ID" value="KAK7346730.1"/>
    <property type="molecule type" value="Genomic_DNA"/>
</dbReference>
<feature type="compositionally biased region" description="Polar residues" evidence="2">
    <location>
        <begin position="2238"/>
        <end position="2247"/>
    </location>
</feature>
<evidence type="ECO:0000256" key="2">
    <source>
        <dbReference type="SAM" id="MobiDB-lite"/>
    </source>
</evidence>
<dbReference type="CDD" id="cd20405">
    <property type="entry name" value="Tudor_Agenet_AtDUF_rpt1_3"/>
    <property type="match status" value="1"/>
</dbReference>
<dbReference type="InterPro" id="IPR055274">
    <property type="entry name" value="SWO1"/>
</dbReference>
<feature type="region of interest" description="Disordered" evidence="2">
    <location>
        <begin position="957"/>
        <end position="1000"/>
    </location>
</feature>
<sequence length="2370" mass="251936">MEGGSVFSLSTSAGVGLGGWSYAAPRDTSMDYDDNDFQSQNLHITGEGSTKFPPVLRPYALPKFDLDESLQGHLRFDSLVETEVFLGIESNEDNQWIDAYSRGSSGIEFGSTAAESCSISRHNNVWSEATSSESVEMLLKSVGQEDFIPRETDIQESNAFDELACLAKQMEPDPNPNNRNEYKDGVTDLQPPCFIHENLAGLKEEEREQSQAVVSQGELSIDGSLSTLQPHDILGNVDLPVARGIPFTDDKSDDANQGKVEIVADGSLEEKTQEESAASGAKNSISVTSIANISSTCEVLKIQNVQNHVVDMGHEDQSSLHMQTNQQYLDSFAIIKDSDVDIRTSNLNAVGGEEHHSDKPLCSIPMEEALESGNLVEGLETSERSLVGSLGMVYDGISDLQNTGRCHEDASFRDLSRSNAKEDTVVDNQSAVYTSDSRIVAIKDDSSSEGQIIGVSKSEYSTCPSFQKNEGTVETTYSESSDSKENVLVNIGNQMDTELLFSKSEASIFAVGDNNTSTINRRNNDIEAGSSASLGAVDSTTSCILVEATQVCENDESDKQGDHGNFCQDISAIDLVNKKATSDSSVMHYNVDQPHHLDSGVSSSSLGTGNMETKSTTATISDDVEPVNNSDSQYILENISSTSCEIADVTPPSRVVSALGVTDHFEVPGVILVGSASIDEKENIEATLANEASAEATLANEAGAEDTLTSEASAEATLTSEASAKATLANEEEATLANEASAGGTLANEASAGATLANEASAEATLANEASAEATLANEEEEATLANEANAEATLANDASAEATLANEASAEATLANEARVDATVTNEASAEAKICIEVSSEGKRANEASSEAKIAHDASSALCVGSSEQETAPCPVTGTEKLHFSDTSRQPLYKTISSCVITASGKMAKPLETPSDKVDQECAKEVGVALVLCESIEKQGDEVAVSFTKDDKEAVQEFHDKSSSTISGKDLSANDGSKSSLPDSCTKLHETGGSPANHADNACGASVTFRSQPETEKDVNQVKASAHLNPSISECINKDALNMSTDHDPKGNDASKEERSLAPVANLSKKNVSGKTTKGTNSGKRQRAAANKASMVGEESPLASVVGTPKTKVAGNISLGSPQIADGVMAHSVSQGTPERKPRRSSNKTAGKETSRKGNKGKSPGRHSERGDRSTSVSLSPSPGFQVMQLNEVQQYGHVDSASTKQFAILNASTSSLPDLNSSASPPVLFQQPFMDIQQIQLRAQIFVYGALIQGLVPDEAYMISAFGGPDGGRSIWQNAWFSCMERQHGRTHPMNPETPLQLRSGQRTTDVAVKQNALQGISSPLGVASNKATPTIANPLIPLSSPLWSLQTPSCDSLQSALARGSVVDYSQALNSSHYQTPPLRNFLGHNTSWLSQAPLRGSWTPIPASDNNSSHISALPRTATVQFNSVKGSSVPPSIKNAPPGLPASSAVVQSVFIATTPMHDTNNVMVLNAQHSSDPKPKKRKENMVSEDLGLKPIHLQSQLVPSPVVNSHISTAVATTPAGSVPITSVEKSVVSVTPLSLADHLKSDWNVKMRILSDESLAKIKEARENAEHASVLSAAAVNHSLEIWKQLDKQKNSGLVSDIEAKLASAAVAVAAAAAVAKAAAAAANVASNAALHAKLMADEALVSSGYESSCQISCSEGMSNLGKATPASILKGTIGTNTSSSIIGAAKEAARKRVEAASAARKRAENMDAIVKAAELAAEAVSQAGKIVTMGDPLALNDLVEAGPEGCWNAARESSQQVGLLKDMNNGLVSADNIGDRPETSQICNRDFSSDEMGKKTAAHEKSPFHTVSSGISQDHMKCIDGISSINIYEKSSKGPTLVYPIDVPPESEIEIQAASTAGNRPEEVEEDNIKEGSPVEVFKDGEGFKAAWYKAKVLSVKDGKAYVSYDLPVDDEGAGPLKEWVSLESDEDKPPRIRIASNITGLRNEGTRKRQRAAMVDYTWSVGDRVDAWVEDSWQEGVITDQNKKDKTITVHFPVSGKTSIFRAWHLRQSFIWKDGKWIEAPKVGANDSFTHEGDTPHEKRLKLGSPAIEVKGKDRIPKGTTVVESANPGELRLLDLTESDKVFNIGKNIKHQNKSDAHRMVRTGLAKEGSRVNFGVPKPGKKRKFMEVSKHYVADGTSKINDGNDSVKLSNFLVSQGTGGSRGLKNTSKNDKERLGAGSRPAIKSGKLQSVSGRVIPPKENTLTNSRTNDLTSRAERIKDSSSHFKNVSQSENQVERASYSGNIGAGVGPILYSSLESLTDSHPTKKTSTSRASKGKLAPAGGGRLAKIDEEKAFNGNPVKSTSDISEPRRSNRRIQPTSRLLEGLQSSLIISKIPSASASHEKGHKNQNRNTSRG</sequence>
<feature type="region of interest" description="Disordered" evidence="2">
    <location>
        <begin position="2274"/>
        <end position="2336"/>
    </location>
</feature>
<evidence type="ECO:0000259" key="3">
    <source>
        <dbReference type="SMART" id="SM00743"/>
    </source>
</evidence>
<dbReference type="InterPro" id="IPR008395">
    <property type="entry name" value="Agenet-like_dom"/>
</dbReference>
<dbReference type="InterPro" id="IPR014002">
    <property type="entry name" value="Agenet_dom_plant"/>
</dbReference>
<feature type="compositionally biased region" description="Basic and acidic residues" evidence="2">
    <location>
        <begin position="2227"/>
        <end position="2237"/>
    </location>
</feature>
<dbReference type="PANTHER" id="PTHR48429">
    <property type="entry name" value="AGENET DOMAIN-CONTAINING PROTEIN"/>
    <property type="match status" value="1"/>
</dbReference>
<evidence type="ECO:0000256" key="1">
    <source>
        <dbReference type="SAM" id="Coils"/>
    </source>
</evidence>
<keyword evidence="5" id="KW-1185">Reference proteome</keyword>
<dbReference type="PANTHER" id="PTHR48429:SF1">
    <property type="entry name" value="AGENET DOMAIN-CONTAINING PROTEIN"/>
    <property type="match status" value="1"/>
</dbReference>
<gene>
    <name evidence="4" type="ORF">VNO80_21253</name>
</gene>
<feature type="region of interest" description="Disordered" evidence="2">
    <location>
        <begin position="2348"/>
        <end position="2370"/>
    </location>
</feature>
<feature type="region of interest" description="Disordered" evidence="2">
    <location>
        <begin position="1131"/>
        <end position="1184"/>
    </location>
</feature>
<feature type="compositionally biased region" description="Polar residues" evidence="2">
    <location>
        <begin position="2274"/>
        <end position="2287"/>
    </location>
</feature>
<feature type="compositionally biased region" description="Polar residues" evidence="2">
    <location>
        <begin position="600"/>
        <end position="613"/>
    </location>
</feature>
<name>A0AAN9QQR2_PHACN</name>
<evidence type="ECO:0000313" key="4">
    <source>
        <dbReference type="EMBL" id="KAK7346730.1"/>
    </source>
</evidence>
<keyword evidence="1" id="KW-0175">Coiled coil</keyword>
<feature type="compositionally biased region" description="Basic and acidic residues" evidence="2">
    <location>
        <begin position="1046"/>
        <end position="1061"/>
    </location>
</feature>
<comment type="caution">
    <text evidence="4">The sequence shown here is derived from an EMBL/GenBank/DDBJ whole genome shotgun (WGS) entry which is preliminary data.</text>
</comment>
<feature type="domain" description="Agenet" evidence="3">
    <location>
        <begin position="1971"/>
        <end position="2028"/>
    </location>
</feature>
<feature type="region of interest" description="Disordered" evidence="2">
    <location>
        <begin position="2169"/>
        <end position="2250"/>
    </location>
</feature>
<accession>A0AAN9QQR2</accession>
<feature type="domain" description="Agenet" evidence="3">
    <location>
        <begin position="1880"/>
        <end position="1946"/>
    </location>
</feature>
<evidence type="ECO:0000313" key="5">
    <source>
        <dbReference type="Proteomes" id="UP001374584"/>
    </source>
</evidence>
<dbReference type="SMART" id="SM00743">
    <property type="entry name" value="Agenet"/>
    <property type="match status" value="2"/>
</dbReference>
<feature type="region of interest" description="Disordered" evidence="2">
    <location>
        <begin position="264"/>
        <end position="283"/>
    </location>
</feature>
<feature type="compositionally biased region" description="Low complexity" evidence="2">
    <location>
        <begin position="705"/>
        <end position="721"/>
    </location>
</feature>
<feature type="region of interest" description="Disordered" evidence="2">
    <location>
        <begin position="701"/>
        <end position="721"/>
    </location>
</feature>